<evidence type="ECO:0000313" key="7">
    <source>
        <dbReference type="EMBL" id="GMM60545.1"/>
    </source>
</evidence>
<feature type="transmembrane region" description="Helical" evidence="6">
    <location>
        <begin position="150"/>
        <end position="172"/>
    </location>
</feature>
<accession>A0ABQ6P6N9</accession>
<keyword evidence="8" id="KW-1185">Reference proteome</keyword>
<dbReference type="InterPro" id="IPR002549">
    <property type="entry name" value="AI-2E-like"/>
</dbReference>
<dbReference type="Proteomes" id="UP001187221">
    <property type="component" value="Unassembled WGS sequence"/>
</dbReference>
<feature type="transmembrane region" description="Helical" evidence="6">
    <location>
        <begin position="235"/>
        <end position="256"/>
    </location>
</feature>
<sequence>MSARGFFVALVVATSLAFAWLVMPFSGAILWAVVAAVLFAPFHARLLAAMPGRRNRAALAGLVVIVVVVVVPAILLGLALLDEARAVYARIERGGIDLGTLFDRVQAILPGWARDRLVQAGLGDVDGLHARFDRLMTSSFQTMAGRVLSIGQGALGFFLALGVMLYLTFFLLRDGRTLAARVERAIPLPPDLRALLLSRFVTVVRATIKGSLVVAVLQGLVGGLTFWLLGLPGALLWGVAMGVFSLFPAIGTGIVWVPVTLVLLASGAIWQGVALFLCGFFIISSVDNIVRPVLVGRDAQMPDYVVLIATLGGFELMGFNGFVVGPMIAALFLAVWDIVIRENAREDEEGAIGHP</sequence>
<feature type="transmembrane region" description="Helical" evidence="6">
    <location>
        <begin position="304"/>
        <end position="336"/>
    </location>
</feature>
<dbReference type="RefSeq" id="WP_317974335.1">
    <property type="nucleotide sequence ID" value="NZ_BTFW01000001.1"/>
</dbReference>
<reference evidence="7 8" key="1">
    <citation type="submission" date="2023-06" db="EMBL/GenBank/DDBJ databases">
        <title>Draft genome sequence of Novosphingobium sp. strain IK01.</title>
        <authorList>
            <person name="Hatamoto M."/>
            <person name="Ikarashi T."/>
            <person name="Yamaguchi T."/>
        </authorList>
    </citation>
    <scope>NUCLEOTIDE SEQUENCE [LARGE SCALE GENOMIC DNA]</scope>
    <source>
        <strain evidence="7 8">IK01</strain>
    </source>
</reference>
<keyword evidence="4 6" id="KW-1133">Transmembrane helix</keyword>
<organism evidence="7 8">
    <name type="scientific">Novosphingobium pituita</name>
    <dbReference type="NCBI Taxonomy" id="3056842"/>
    <lineage>
        <taxon>Bacteria</taxon>
        <taxon>Pseudomonadati</taxon>
        <taxon>Pseudomonadota</taxon>
        <taxon>Alphaproteobacteria</taxon>
        <taxon>Sphingomonadales</taxon>
        <taxon>Sphingomonadaceae</taxon>
        <taxon>Novosphingobium</taxon>
    </lineage>
</organism>
<evidence type="ECO:0000256" key="3">
    <source>
        <dbReference type="ARBA" id="ARBA00022692"/>
    </source>
</evidence>
<proteinExistence type="inferred from homology"/>
<dbReference type="Pfam" id="PF01594">
    <property type="entry name" value="AI-2E_transport"/>
    <property type="match status" value="1"/>
</dbReference>
<name>A0ABQ6P6N9_9SPHN</name>
<comment type="similarity">
    <text evidence="2">Belongs to the autoinducer-2 exporter (AI-2E) (TC 2.A.86) family.</text>
</comment>
<evidence type="ECO:0000256" key="6">
    <source>
        <dbReference type="SAM" id="Phobius"/>
    </source>
</evidence>
<feature type="transmembrane region" description="Helical" evidence="6">
    <location>
        <begin position="263"/>
        <end position="284"/>
    </location>
</feature>
<evidence type="ECO:0000313" key="8">
    <source>
        <dbReference type="Proteomes" id="UP001187221"/>
    </source>
</evidence>
<gene>
    <name evidence="7" type="ORF">NUTIK01_13220</name>
</gene>
<evidence type="ECO:0000256" key="2">
    <source>
        <dbReference type="ARBA" id="ARBA00009773"/>
    </source>
</evidence>
<dbReference type="EMBL" id="BTFW01000001">
    <property type="protein sequence ID" value="GMM60545.1"/>
    <property type="molecule type" value="Genomic_DNA"/>
</dbReference>
<dbReference type="PANTHER" id="PTHR21716:SF4">
    <property type="entry name" value="TRANSMEMBRANE PROTEIN 245"/>
    <property type="match status" value="1"/>
</dbReference>
<keyword evidence="3 6" id="KW-0812">Transmembrane</keyword>
<evidence type="ECO:0000256" key="4">
    <source>
        <dbReference type="ARBA" id="ARBA00022989"/>
    </source>
</evidence>
<evidence type="ECO:0000256" key="1">
    <source>
        <dbReference type="ARBA" id="ARBA00004141"/>
    </source>
</evidence>
<keyword evidence="5 6" id="KW-0472">Membrane</keyword>
<feature type="transmembrane region" description="Helical" evidence="6">
    <location>
        <begin position="206"/>
        <end position="229"/>
    </location>
</feature>
<feature type="transmembrane region" description="Helical" evidence="6">
    <location>
        <begin position="59"/>
        <end position="81"/>
    </location>
</feature>
<comment type="subcellular location">
    <subcellularLocation>
        <location evidence="1">Membrane</location>
        <topology evidence="1">Multi-pass membrane protein</topology>
    </subcellularLocation>
</comment>
<feature type="transmembrane region" description="Helical" evidence="6">
    <location>
        <begin position="29"/>
        <end position="47"/>
    </location>
</feature>
<protein>
    <submittedName>
        <fullName evidence="7">AI-2E family transporter</fullName>
    </submittedName>
</protein>
<evidence type="ECO:0000256" key="5">
    <source>
        <dbReference type="ARBA" id="ARBA00023136"/>
    </source>
</evidence>
<comment type="caution">
    <text evidence="7">The sequence shown here is derived from an EMBL/GenBank/DDBJ whole genome shotgun (WGS) entry which is preliminary data.</text>
</comment>
<dbReference type="PANTHER" id="PTHR21716">
    <property type="entry name" value="TRANSMEMBRANE PROTEIN"/>
    <property type="match status" value="1"/>
</dbReference>